<dbReference type="Proteomes" id="UP001642464">
    <property type="component" value="Unassembled WGS sequence"/>
</dbReference>
<dbReference type="InterPro" id="IPR011989">
    <property type="entry name" value="ARM-like"/>
</dbReference>
<evidence type="ECO:0000313" key="4">
    <source>
        <dbReference type="Proteomes" id="UP001642464"/>
    </source>
</evidence>
<gene>
    <name evidence="3" type="ORF">SCF082_LOCUS34255</name>
</gene>
<dbReference type="Pfam" id="PF13646">
    <property type="entry name" value="HEAT_2"/>
    <property type="match status" value="5"/>
</dbReference>
<dbReference type="SUPFAM" id="SSF48371">
    <property type="entry name" value="ARM repeat"/>
    <property type="match status" value="1"/>
</dbReference>
<dbReference type="Gene3D" id="1.25.10.10">
    <property type="entry name" value="Leucine-rich Repeat Variant"/>
    <property type="match status" value="5"/>
</dbReference>
<dbReference type="Pfam" id="PF03130">
    <property type="entry name" value="HEAT_PBS"/>
    <property type="match status" value="1"/>
</dbReference>
<dbReference type="PROSITE" id="PS50077">
    <property type="entry name" value="HEAT_REPEAT"/>
    <property type="match status" value="1"/>
</dbReference>
<evidence type="ECO:0000256" key="2">
    <source>
        <dbReference type="PROSITE-ProRule" id="PRU00103"/>
    </source>
</evidence>
<evidence type="ECO:0000256" key="1">
    <source>
        <dbReference type="ARBA" id="ARBA00045876"/>
    </source>
</evidence>
<feature type="repeat" description="HEAT" evidence="2">
    <location>
        <begin position="462"/>
        <end position="490"/>
    </location>
</feature>
<evidence type="ECO:0008006" key="5">
    <source>
        <dbReference type="Google" id="ProtNLM"/>
    </source>
</evidence>
<dbReference type="InterPro" id="IPR004155">
    <property type="entry name" value="PBS_lyase_HEAT"/>
</dbReference>
<dbReference type="PANTHER" id="PTHR12697">
    <property type="entry name" value="PBS LYASE HEAT-LIKE PROTEIN"/>
    <property type="match status" value="1"/>
</dbReference>
<comment type="caution">
    <text evidence="3">The sequence shown here is derived from an EMBL/GenBank/DDBJ whole genome shotgun (WGS) entry which is preliminary data.</text>
</comment>
<evidence type="ECO:0000313" key="3">
    <source>
        <dbReference type="EMBL" id="CAK9067825.1"/>
    </source>
</evidence>
<sequence>MGPAAAPRGLLKDQDPLVREYAADALGRIGNASQGVVDALSAAVTDENPQVRAEAVNALLSLDIDSETRIALVVDVLNDADPSVVAPALNTIAEYAKAGTPTLITALENPKSRYWGCLIAAEMGPRAKHAVSALEKAAKDQYPEIRMEALLALGAIGPDASEALSTVTAALNDKSPAVQYAAMYALGEIRDSSSAPTIAKYLDSQDVMLRELSAWALARVNPDDTEARQRALTTLVESLESDNPAVRGGAARALTDFPEQSGEFAEALSSLLADKDYTVVANAIQTLSSFGEPVVPVLVEALGHPDRRLAAVATLQRIGPKAAVAAVPMIEAVGVADDPRLRQEVSYAIASIGPAAADATGQLVMLLGDSDPQVVYSAIYALGKIGPPANSAVPKLEGNLGSEDQFLRLFSVWALLKIEPNNEKIIQKAIPLLTEALSQLQGLGRIEAAIALGEIGPAAKSAAPALREAEGDANPAVRDAATKALEKIGS</sequence>
<dbReference type="InterPro" id="IPR021133">
    <property type="entry name" value="HEAT_type_2"/>
</dbReference>
<accession>A0ABP0NVJ5</accession>
<dbReference type="PANTHER" id="PTHR12697:SF5">
    <property type="entry name" value="DEOXYHYPUSINE HYDROXYLASE"/>
    <property type="match status" value="1"/>
</dbReference>
<protein>
    <recommendedName>
        <fullName evidence="5">HEAT repeat domain-containing protein</fullName>
    </recommendedName>
</protein>
<dbReference type="EMBL" id="CAXAMM010031302">
    <property type="protein sequence ID" value="CAK9067825.1"/>
    <property type="molecule type" value="Genomic_DNA"/>
</dbReference>
<proteinExistence type="predicted"/>
<keyword evidence="4" id="KW-1185">Reference proteome</keyword>
<dbReference type="InterPro" id="IPR016024">
    <property type="entry name" value="ARM-type_fold"/>
</dbReference>
<comment type="function">
    <text evidence="1">Catalyzes the hydroxylation of the N(6)-(4-aminobutyl)-L-lysine intermediate produced by deoxyhypusine synthase/DHPS on a critical lysine of the eukaryotic translation initiation factor 5A/eIF-5A. This is the second step of the post-translational modification of that lysine into an unusual amino acid residue named hypusine. Hypusination is unique to mature eIF-5A factor and is essential for its function.</text>
</comment>
<name>A0ABP0NVJ5_9DINO</name>
<reference evidence="3 4" key="1">
    <citation type="submission" date="2024-02" db="EMBL/GenBank/DDBJ databases">
        <authorList>
            <person name="Chen Y."/>
            <person name="Shah S."/>
            <person name="Dougan E. K."/>
            <person name="Thang M."/>
            <person name="Chan C."/>
        </authorList>
    </citation>
    <scope>NUCLEOTIDE SEQUENCE [LARGE SCALE GENOMIC DNA]</scope>
</reference>
<organism evidence="3 4">
    <name type="scientific">Durusdinium trenchii</name>
    <dbReference type="NCBI Taxonomy" id="1381693"/>
    <lineage>
        <taxon>Eukaryota</taxon>
        <taxon>Sar</taxon>
        <taxon>Alveolata</taxon>
        <taxon>Dinophyceae</taxon>
        <taxon>Suessiales</taxon>
        <taxon>Symbiodiniaceae</taxon>
        <taxon>Durusdinium</taxon>
    </lineage>
</organism>
<dbReference type="SMART" id="SM00567">
    <property type="entry name" value="EZ_HEAT"/>
    <property type="match status" value="10"/>
</dbReference>